<feature type="non-terminal residue" evidence="1">
    <location>
        <position position="1"/>
    </location>
</feature>
<organism evidence="1">
    <name type="scientific">marine sediment metagenome</name>
    <dbReference type="NCBI Taxonomy" id="412755"/>
    <lineage>
        <taxon>unclassified sequences</taxon>
        <taxon>metagenomes</taxon>
        <taxon>ecological metagenomes</taxon>
    </lineage>
</organism>
<accession>A0A0F8ZVL8</accession>
<evidence type="ECO:0000313" key="1">
    <source>
        <dbReference type="EMBL" id="KKK70444.1"/>
    </source>
</evidence>
<proteinExistence type="predicted"/>
<dbReference type="EMBL" id="LAZR01058187">
    <property type="protein sequence ID" value="KKK70444.1"/>
    <property type="molecule type" value="Genomic_DNA"/>
</dbReference>
<reference evidence="1" key="1">
    <citation type="journal article" date="2015" name="Nature">
        <title>Complex archaea that bridge the gap between prokaryotes and eukaryotes.</title>
        <authorList>
            <person name="Spang A."/>
            <person name="Saw J.H."/>
            <person name="Jorgensen S.L."/>
            <person name="Zaremba-Niedzwiedzka K."/>
            <person name="Martijn J."/>
            <person name="Lind A.E."/>
            <person name="van Eijk R."/>
            <person name="Schleper C."/>
            <person name="Guy L."/>
            <person name="Ettema T.J."/>
        </authorList>
    </citation>
    <scope>NUCLEOTIDE SEQUENCE</scope>
</reference>
<sequence length="37" mass="3975">AFTFTAFAVLGALLAELFYPAPRAARASQHPIAQDQL</sequence>
<name>A0A0F8ZVL8_9ZZZZ</name>
<dbReference type="AlphaFoldDB" id="A0A0F8ZVL8"/>
<protein>
    <submittedName>
        <fullName evidence="1">Uncharacterized protein</fullName>
    </submittedName>
</protein>
<gene>
    <name evidence="1" type="ORF">LCGC14_2923900</name>
</gene>
<comment type="caution">
    <text evidence="1">The sequence shown here is derived from an EMBL/GenBank/DDBJ whole genome shotgun (WGS) entry which is preliminary data.</text>
</comment>